<gene>
    <name evidence="1" type="primary">Acey_s0083.g1648</name>
    <name evidence="1" type="ORF">Y032_0083g1648</name>
</gene>
<dbReference type="Proteomes" id="UP000024635">
    <property type="component" value="Unassembled WGS sequence"/>
</dbReference>
<reference evidence="2" key="1">
    <citation type="journal article" date="2015" name="Nat. Genet.">
        <title>The genome and transcriptome of the zoonotic hookworm Ancylostoma ceylanicum identify infection-specific gene families.</title>
        <authorList>
            <person name="Schwarz E.M."/>
            <person name="Hu Y."/>
            <person name="Antoshechkin I."/>
            <person name="Miller M.M."/>
            <person name="Sternberg P.W."/>
            <person name="Aroian R.V."/>
        </authorList>
    </citation>
    <scope>NUCLEOTIDE SEQUENCE</scope>
    <source>
        <strain evidence="2">HY135</strain>
    </source>
</reference>
<evidence type="ECO:0000313" key="1">
    <source>
        <dbReference type="EMBL" id="EYC05204.1"/>
    </source>
</evidence>
<keyword evidence="2" id="KW-1185">Reference proteome</keyword>
<name>A0A016TQA6_9BILA</name>
<accession>A0A016TQA6</accession>
<dbReference type="EMBL" id="JARK01001419">
    <property type="protein sequence ID" value="EYC05204.1"/>
    <property type="molecule type" value="Genomic_DNA"/>
</dbReference>
<proteinExistence type="predicted"/>
<dbReference type="AlphaFoldDB" id="A0A016TQA6"/>
<sequence>MPWRSLIWSYFLYQLTMRTSVLVFYYNPISFWRLAPSSDLNNYNTICDTIHVKSTTANTYDQPRMRTEAKK</sequence>
<comment type="caution">
    <text evidence="1">The sequence shown here is derived from an EMBL/GenBank/DDBJ whole genome shotgun (WGS) entry which is preliminary data.</text>
</comment>
<organism evidence="1 2">
    <name type="scientific">Ancylostoma ceylanicum</name>
    <dbReference type="NCBI Taxonomy" id="53326"/>
    <lineage>
        <taxon>Eukaryota</taxon>
        <taxon>Metazoa</taxon>
        <taxon>Ecdysozoa</taxon>
        <taxon>Nematoda</taxon>
        <taxon>Chromadorea</taxon>
        <taxon>Rhabditida</taxon>
        <taxon>Rhabditina</taxon>
        <taxon>Rhabditomorpha</taxon>
        <taxon>Strongyloidea</taxon>
        <taxon>Ancylostomatidae</taxon>
        <taxon>Ancylostomatinae</taxon>
        <taxon>Ancylostoma</taxon>
    </lineage>
</organism>
<evidence type="ECO:0000313" key="2">
    <source>
        <dbReference type="Proteomes" id="UP000024635"/>
    </source>
</evidence>
<protein>
    <submittedName>
        <fullName evidence="1">Uncharacterized protein</fullName>
    </submittedName>
</protein>